<reference evidence="4 5" key="1">
    <citation type="journal article" date="2010" name="Plant Cell">
        <title>The Chlorella variabilis NC64A genome reveals adaptation to photosymbiosis, coevolution with viruses, and cryptic sex.</title>
        <authorList>
            <person name="Blanc G."/>
            <person name="Duncan G."/>
            <person name="Agarkova I."/>
            <person name="Borodovsky M."/>
            <person name="Gurnon J."/>
            <person name="Kuo A."/>
            <person name="Lindquist E."/>
            <person name="Lucas S."/>
            <person name="Pangilinan J."/>
            <person name="Polle J."/>
            <person name="Salamov A."/>
            <person name="Terry A."/>
            <person name="Yamada T."/>
            <person name="Dunigan D.D."/>
            <person name="Grigoriev I.V."/>
            <person name="Claverie J.M."/>
            <person name="Van Etten J.L."/>
        </authorList>
    </citation>
    <scope>NUCLEOTIDE SEQUENCE [LARGE SCALE GENOMIC DNA]</scope>
    <source>
        <strain evidence="4 5">NC64A</strain>
    </source>
</reference>
<evidence type="ECO:0000259" key="3">
    <source>
        <dbReference type="Pfam" id="PF10513"/>
    </source>
</evidence>
<protein>
    <recommendedName>
        <fullName evidence="3">Enhancer of polycomb-like N-terminal domain-containing protein</fullName>
    </recommendedName>
</protein>
<proteinExistence type="predicted"/>
<feature type="compositionally biased region" description="Low complexity" evidence="2">
    <location>
        <begin position="1114"/>
        <end position="1126"/>
    </location>
</feature>
<feature type="compositionally biased region" description="Basic and acidic residues" evidence="2">
    <location>
        <begin position="1070"/>
        <end position="1082"/>
    </location>
</feature>
<dbReference type="OrthoDB" id="514195at2759"/>
<dbReference type="Proteomes" id="UP000008141">
    <property type="component" value="Unassembled WGS sequence"/>
</dbReference>
<dbReference type="EMBL" id="GL433869">
    <property type="protein sequence ID" value="EFN51054.1"/>
    <property type="molecule type" value="Genomic_DNA"/>
</dbReference>
<feature type="compositionally biased region" description="Low complexity" evidence="2">
    <location>
        <begin position="804"/>
        <end position="814"/>
    </location>
</feature>
<name>E1ZT49_CHLVA</name>
<feature type="coiled-coil region" evidence="1">
    <location>
        <begin position="472"/>
        <end position="506"/>
    </location>
</feature>
<dbReference type="AlphaFoldDB" id="E1ZT49"/>
<gene>
    <name evidence="4" type="ORF">CHLNCDRAFT_141564</name>
</gene>
<dbReference type="PANTHER" id="PTHR48125">
    <property type="entry name" value="LP07818P1"/>
    <property type="match status" value="1"/>
</dbReference>
<dbReference type="KEGG" id="cvr:CHLNCDRAFT_141564"/>
<evidence type="ECO:0000256" key="1">
    <source>
        <dbReference type="SAM" id="Coils"/>
    </source>
</evidence>
<dbReference type="PANTHER" id="PTHR48125:SF12">
    <property type="entry name" value="AT HOOK TRANSCRIPTION FACTOR FAMILY-RELATED"/>
    <property type="match status" value="1"/>
</dbReference>
<feature type="compositionally biased region" description="Basic and acidic residues" evidence="2">
    <location>
        <begin position="79"/>
        <end position="92"/>
    </location>
</feature>
<feature type="domain" description="Enhancer of polycomb-like N-terminal" evidence="3">
    <location>
        <begin position="266"/>
        <end position="337"/>
    </location>
</feature>
<evidence type="ECO:0000256" key="2">
    <source>
        <dbReference type="SAM" id="MobiDB-lite"/>
    </source>
</evidence>
<feature type="compositionally biased region" description="Low complexity" evidence="2">
    <location>
        <begin position="824"/>
        <end position="834"/>
    </location>
</feature>
<organism evidence="5">
    <name type="scientific">Chlorella variabilis</name>
    <name type="common">Green alga</name>
    <dbReference type="NCBI Taxonomy" id="554065"/>
    <lineage>
        <taxon>Eukaryota</taxon>
        <taxon>Viridiplantae</taxon>
        <taxon>Chlorophyta</taxon>
        <taxon>core chlorophytes</taxon>
        <taxon>Trebouxiophyceae</taxon>
        <taxon>Chlorellales</taxon>
        <taxon>Chlorellaceae</taxon>
        <taxon>Chlorella clade</taxon>
        <taxon>Chlorella</taxon>
    </lineage>
</organism>
<dbReference type="InterPro" id="IPR019542">
    <property type="entry name" value="Enhancer_polycomb-like_N"/>
</dbReference>
<dbReference type="eggNOG" id="ENOG502QZBS">
    <property type="taxonomic scope" value="Eukaryota"/>
</dbReference>
<evidence type="ECO:0000313" key="4">
    <source>
        <dbReference type="EMBL" id="EFN51054.1"/>
    </source>
</evidence>
<feature type="compositionally biased region" description="Low complexity" evidence="2">
    <location>
        <begin position="1040"/>
        <end position="1053"/>
    </location>
</feature>
<feature type="compositionally biased region" description="Low complexity" evidence="2">
    <location>
        <begin position="602"/>
        <end position="614"/>
    </location>
</feature>
<feature type="compositionally biased region" description="Low complexity" evidence="2">
    <location>
        <begin position="42"/>
        <end position="57"/>
    </location>
</feature>
<feature type="compositionally biased region" description="Basic and acidic residues" evidence="2">
    <location>
        <begin position="1128"/>
        <end position="1140"/>
    </location>
</feature>
<feature type="region of interest" description="Disordered" evidence="2">
    <location>
        <begin position="426"/>
        <end position="446"/>
    </location>
</feature>
<feature type="compositionally biased region" description="Polar residues" evidence="2">
    <location>
        <begin position="986"/>
        <end position="996"/>
    </location>
</feature>
<feature type="region of interest" description="Disordered" evidence="2">
    <location>
        <begin position="602"/>
        <end position="629"/>
    </location>
</feature>
<sequence length="1147" mass="126133">MSPATAGEPKLPRGSRETAALLRANGYGVLNQEKLRHKHDVPAGAPQQAPPQQQQQQRHVRVMEPPVAQAARRPADKRKHAEPSSSEDERPVRSTRSGGAQQQPHALQGGGMKRVRSSWKMRPLLVDEKLAVFLEGQDDALLHYDGGEFYQWLRDCEAGKADPAEGFPYPLVVQDKDLRTLLEIKQPEQQPAAELRQVVAPAAAGGAADERIIVPTVRMLPATEQPDLLVREQEPPVVQRMLALEQPDVAGTSAAALAASAAWQSAELAVALDLPYIRYVQPTPDDLDLAVEFNLDEDDEEWLAQYNVEAKRAKSRKGRRTLGEEWMEHLIDRMEKEYTAELQRHPGKWVVQAADPSATDQPPNISIPSIDEVFPLEKCLQVPGINHYENVIVAVYDYWKAKHERAGRPLIQRLWYEPPWDRKKAAQRLASNADDGEGGVGEDGPFWAQDSPVALAGIRKRRMDPDEAKARFQEIRRDLESARTLADQIRKREKLKRRELQLYKEEWAARMQAIRDGAERVVVQQGRVKDPPAQLSAVWRMEAAGAGLLPEYSDELDEDHVAVGAPQDAAAQAEERAVRLAQRRLARDVAVVVPLARAPAQQQQQPGRAAAAPASPILSQGGNVRGPPAAPGVRRVRTCIWCNSDEFLMLGCASCPRCFCFKCFQRRPGLGINNWSRAVKDPRYTCVICRGLEVEDAPSANTADVLPAVDAADATSPRRRGQQHARRQAQQQQQQQAADRAELLDDAQQLGVEIPKGLGGAALRSYLLKRQREVEEHGADSSSQEEEADQQQQQQHGHLRGRPPRAVAGAAAHATHGRARRQQRLGASSGSSESGVDEEQRRPKQRKLGGAALASHLRRLEQRRQQRQQQHASDHEQASFGAAEEDGWPYNHIPAPPRKLGGAALKSYIRRQELLLEEPDGSDSEQPATSGQPLTAAEEWPFAHIPPPPRKLGGAALRSYIKRQELLLAEQQGSDAEGGREHQEATSDSEQPSSSHGVAAAADEAWPYTHIPAPPRKLGGAALKSYIRRQEQLLEEQDGGSEPSGSSSGTAEEFGASSSEDEGPATRHGGSSDEERSDHKENLAPPTKRHRALGGAALAAHLRKQSLAAAMSQGRRPGPSAAASGRRASRDAHGLLEQARRLQARRN</sequence>
<keyword evidence="5" id="KW-1185">Reference proteome</keyword>
<dbReference type="GeneID" id="17350440"/>
<feature type="compositionally biased region" description="Polar residues" evidence="2">
    <location>
        <begin position="924"/>
        <end position="933"/>
    </location>
</feature>
<dbReference type="Pfam" id="PF10513">
    <property type="entry name" value="EPL1"/>
    <property type="match status" value="1"/>
</dbReference>
<feature type="compositionally biased region" description="Low complexity" evidence="2">
    <location>
        <begin position="728"/>
        <end position="738"/>
    </location>
</feature>
<feature type="compositionally biased region" description="Basic residues" evidence="2">
    <location>
        <begin position="717"/>
        <end position="727"/>
    </location>
</feature>
<dbReference type="RefSeq" id="XP_005843156.1">
    <property type="nucleotide sequence ID" value="XM_005843094.1"/>
</dbReference>
<accession>E1ZT49</accession>
<feature type="region of interest" description="Disordered" evidence="2">
    <location>
        <begin position="773"/>
        <end position="955"/>
    </location>
</feature>
<feature type="region of interest" description="Disordered" evidence="2">
    <location>
        <begin position="968"/>
        <end position="1147"/>
    </location>
</feature>
<dbReference type="STRING" id="554065.E1ZT49"/>
<feature type="compositionally biased region" description="Polar residues" evidence="2">
    <location>
        <begin position="94"/>
        <end position="105"/>
    </location>
</feature>
<evidence type="ECO:0000313" key="5">
    <source>
        <dbReference type="Proteomes" id="UP000008141"/>
    </source>
</evidence>
<dbReference type="InParanoid" id="E1ZT49"/>
<feature type="region of interest" description="Disordered" evidence="2">
    <location>
        <begin position="713"/>
        <end position="739"/>
    </location>
</feature>
<keyword evidence="1" id="KW-0175">Coiled coil</keyword>
<feature type="region of interest" description="Disordered" evidence="2">
    <location>
        <begin position="1"/>
        <end position="115"/>
    </location>
</feature>